<dbReference type="GO" id="GO:0005886">
    <property type="term" value="C:plasma membrane"/>
    <property type="evidence" value="ECO:0007669"/>
    <property type="project" value="UniProtKB-SubCell"/>
</dbReference>
<dbReference type="InterPro" id="IPR011116">
    <property type="entry name" value="SecA_Wing/Scaffold"/>
</dbReference>
<reference evidence="17 18" key="1">
    <citation type="journal article" date="2015" name="Nature">
        <title>rRNA introns, odd ribosomes, and small enigmatic genomes across a large radiation of phyla.</title>
        <authorList>
            <person name="Brown C.T."/>
            <person name="Hug L.A."/>
            <person name="Thomas B.C."/>
            <person name="Sharon I."/>
            <person name="Castelle C.J."/>
            <person name="Singh A."/>
            <person name="Wilkins M.J."/>
            <person name="Williams K.H."/>
            <person name="Banfield J.F."/>
        </authorList>
    </citation>
    <scope>NUCLEOTIDE SEQUENCE [LARGE SCALE GENOMIC DNA]</scope>
</reference>
<evidence type="ECO:0000256" key="4">
    <source>
        <dbReference type="ARBA" id="ARBA00022475"/>
    </source>
</evidence>
<dbReference type="NCBIfam" id="TIGR00963">
    <property type="entry name" value="secA"/>
    <property type="match status" value="1"/>
</dbReference>
<dbReference type="InterPro" id="IPR044722">
    <property type="entry name" value="SecA_SF2_C"/>
</dbReference>
<dbReference type="GO" id="GO:0043952">
    <property type="term" value="P:protein transport by the Sec complex"/>
    <property type="evidence" value="ECO:0007669"/>
    <property type="project" value="TreeGrafter"/>
</dbReference>
<dbReference type="NCBIfam" id="NF009538">
    <property type="entry name" value="PRK12904.1"/>
    <property type="match status" value="1"/>
</dbReference>
<keyword evidence="7 12" id="KW-0067">ATP-binding</keyword>
<keyword evidence="4 12" id="KW-1003">Cell membrane</keyword>
<dbReference type="AlphaFoldDB" id="A0A0G1TH05"/>
<protein>
    <recommendedName>
        <fullName evidence="12 13">Protein translocase subunit SecA</fullName>
        <ecNumber evidence="12">7.4.2.8</ecNumber>
    </recommendedName>
</protein>
<dbReference type="GO" id="GO:0005524">
    <property type="term" value="F:ATP binding"/>
    <property type="evidence" value="ECO:0007669"/>
    <property type="project" value="UniProtKB-UniRule"/>
</dbReference>
<name>A0A0G1TH05_9BACT</name>
<evidence type="ECO:0000256" key="8">
    <source>
        <dbReference type="ARBA" id="ARBA00022927"/>
    </source>
</evidence>
<dbReference type="GO" id="GO:0017038">
    <property type="term" value="P:protein import"/>
    <property type="evidence" value="ECO:0007669"/>
    <property type="project" value="InterPro"/>
</dbReference>
<dbReference type="PROSITE" id="PS51194">
    <property type="entry name" value="HELICASE_CTER"/>
    <property type="match status" value="1"/>
</dbReference>
<gene>
    <name evidence="12" type="primary">secA</name>
    <name evidence="17" type="ORF">UY08_C0003G0007</name>
</gene>
<dbReference type="GO" id="GO:0006605">
    <property type="term" value="P:protein targeting"/>
    <property type="evidence" value="ECO:0007669"/>
    <property type="project" value="UniProtKB-UniRule"/>
</dbReference>
<dbReference type="InterPro" id="IPR014001">
    <property type="entry name" value="Helicase_ATP-bd"/>
</dbReference>
<dbReference type="Pfam" id="PF07517">
    <property type="entry name" value="SecA_DEAD"/>
    <property type="match status" value="1"/>
</dbReference>
<dbReference type="SMART" id="SM00957">
    <property type="entry name" value="SecA_DEAD"/>
    <property type="match status" value="1"/>
</dbReference>
<dbReference type="SUPFAM" id="SSF81767">
    <property type="entry name" value="Pre-protein crosslinking domain of SecA"/>
    <property type="match status" value="1"/>
</dbReference>
<evidence type="ECO:0000256" key="13">
    <source>
        <dbReference type="RuleBase" id="RU003874"/>
    </source>
</evidence>
<dbReference type="InterPro" id="IPR000185">
    <property type="entry name" value="SecA"/>
</dbReference>
<evidence type="ECO:0000313" key="18">
    <source>
        <dbReference type="Proteomes" id="UP000034212"/>
    </source>
</evidence>
<keyword evidence="9 12" id="KW-1278">Translocase</keyword>
<dbReference type="Gene3D" id="3.40.50.300">
    <property type="entry name" value="P-loop containing nucleotide triphosphate hydrolases"/>
    <property type="match status" value="3"/>
</dbReference>
<dbReference type="CDD" id="cd17928">
    <property type="entry name" value="DEXDc_SecA"/>
    <property type="match status" value="1"/>
</dbReference>
<dbReference type="InterPro" id="IPR011130">
    <property type="entry name" value="SecA_preprotein_X-link_dom"/>
</dbReference>
<dbReference type="InterPro" id="IPR036266">
    <property type="entry name" value="SecA_Wing/Scaffold_sf"/>
</dbReference>
<dbReference type="EMBL" id="LCOQ01000003">
    <property type="protein sequence ID" value="KKU81056.1"/>
    <property type="molecule type" value="Genomic_DNA"/>
</dbReference>
<dbReference type="GO" id="GO:0065002">
    <property type="term" value="P:intracellular protein transmembrane transport"/>
    <property type="evidence" value="ECO:0007669"/>
    <property type="project" value="UniProtKB-UniRule"/>
</dbReference>
<dbReference type="FunFam" id="3.90.1440.10:FF:000003">
    <property type="entry name" value="Preprotein translocase SecA subunit"/>
    <property type="match status" value="1"/>
</dbReference>
<evidence type="ECO:0000256" key="12">
    <source>
        <dbReference type="HAMAP-Rule" id="MF_01382"/>
    </source>
</evidence>
<evidence type="ECO:0000313" key="17">
    <source>
        <dbReference type="EMBL" id="KKU81056.1"/>
    </source>
</evidence>
<dbReference type="EC" id="7.4.2.8" evidence="12"/>
<keyword evidence="3 12" id="KW-0813">Transport</keyword>
<evidence type="ECO:0000256" key="1">
    <source>
        <dbReference type="ARBA" id="ARBA00004170"/>
    </source>
</evidence>
<feature type="binding site" evidence="12">
    <location>
        <position position="516"/>
    </location>
    <ligand>
        <name>ATP</name>
        <dbReference type="ChEBI" id="CHEBI:30616"/>
    </ligand>
</feature>
<dbReference type="PATRIC" id="fig|1618438.3.peg.75"/>
<accession>A0A0G1TH05</accession>
<keyword evidence="5 12" id="KW-0963">Cytoplasm</keyword>
<comment type="function">
    <text evidence="12">Part of the Sec protein translocase complex. Interacts with the SecYEG preprotein conducting channel. Has a central role in coupling the hydrolysis of ATP to the transfer of proteins into and across the cell membrane, serving as an ATP-driven molecular motor driving the stepwise translocation of polypeptide chains across the membrane.</text>
</comment>
<keyword evidence="6 12" id="KW-0547">Nucleotide-binding</keyword>
<dbReference type="InterPro" id="IPR027417">
    <property type="entry name" value="P-loop_NTPase"/>
</dbReference>
<evidence type="ECO:0000256" key="5">
    <source>
        <dbReference type="ARBA" id="ARBA00022490"/>
    </source>
</evidence>
<dbReference type="SMART" id="SM00958">
    <property type="entry name" value="SecA_PP_bind"/>
    <property type="match status" value="1"/>
</dbReference>
<feature type="binding site" evidence="12">
    <location>
        <position position="85"/>
    </location>
    <ligand>
        <name>ATP</name>
        <dbReference type="ChEBI" id="CHEBI:30616"/>
    </ligand>
</feature>
<dbReference type="SUPFAM" id="SSF81886">
    <property type="entry name" value="Helical scaffold and wing domains of SecA"/>
    <property type="match status" value="1"/>
</dbReference>
<dbReference type="GO" id="GO:0005829">
    <property type="term" value="C:cytosol"/>
    <property type="evidence" value="ECO:0007669"/>
    <property type="project" value="TreeGrafter"/>
</dbReference>
<dbReference type="InterPro" id="IPR011115">
    <property type="entry name" value="SecA_DEAD"/>
</dbReference>
<dbReference type="PRINTS" id="PR00906">
    <property type="entry name" value="SECA"/>
</dbReference>
<keyword evidence="11 12" id="KW-0472">Membrane</keyword>
<evidence type="ECO:0000259" key="16">
    <source>
        <dbReference type="PROSITE" id="PS51196"/>
    </source>
</evidence>
<comment type="catalytic activity">
    <reaction evidence="12">
        <text>ATP + H2O + cellular proteinSide 1 = ADP + phosphate + cellular proteinSide 2.</text>
        <dbReference type="EC" id="7.4.2.8"/>
    </reaction>
</comment>
<dbReference type="SUPFAM" id="SSF52540">
    <property type="entry name" value="P-loop containing nucleoside triphosphate hydrolases"/>
    <property type="match status" value="2"/>
</dbReference>
<dbReference type="GO" id="GO:0008564">
    <property type="term" value="F:protein-exporting ATPase activity"/>
    <property type="evidence" value="ECO:0007669"/>
    <property type="project" value="UniProtKB-EC"/>
</dbReference>
<evidence type="ECO:0000259" key="15">
    <source>
        <dbReference type="PROSITE" id="PS51194"/>
    </source>
</evidence>
<evidence type="ECO:0000256" key="9">
    <source>
        <dbReference type="ARBA" id="ARBA00022967"/>
    </source>
</evidence>
<dbReference type="InterPro" id="IPR014018">
    <property type="entry name" value="SecA_motor_DEAD"/>
</dbReference>
<organism evidence="17 18">
    <name type="scientific">Candidatus Gottesmanbacteria bacterium GW2011_GWA1_47_8</name>
    <dbReference type="NCBI Taxonomy" id="1618438"/>
    <lineage>
        <taxon>Bacteria</taxon>
        <taxon>Candidatus Gottesmaniibacteriota</taxon>
    </lineage>
</organism>
<comment type="similarity">
    <text evidence="2 12 13">Belongs to the SecA family.</text>
</comment>
<evidence type="ECO:0000256" key="11">
    <source>
        <dbReference type="ARBA" id="ARBA00023136"/>
    </source>
</evidence>
<dbReference type="FunFam" id="3.40.50.300:FF:000113">
    <property type="entry name" value="Preprotein translocase subunit SecA"/>
    <property type="match status" value="1"/>
</dbReference>
<feature type="domain" description="Helicase ATP-binding" evidence="14">
    <location>
        <begin position="87"/>
        <end position="270"/>
    </location>
</feature>
<dbReference type="PANTHER" id="PTHR30612">
    <property type="entry name" value="SECA INNER MEMBRANE COMPONENT OF SEC PROTEIN SECRETION SYSTEM"/>
    <property type="match status" value="1"/>
</dbReference>
<dbReference type="HAMAP" id="MF_01382">
    <property type="entry name" value="SecA"/>
    <property type="match status" value="1"/>
</dbReference>
<dbReference type="CDD" id="cd18803">
    <property type="entry name" value="SF2_C_secA"/>
    <property type="match status" value="1"/>
</dbReference>
<dbReference type="Gene3D" id="1.10.3060.10">
    <property type="entry name" value="Helical scaffold and wing domains of SecA"/>
    <property type="match status" value="1"/>
</dbReference>
<comment type="subcellular location">
    <subcellularLocation>
        <location evidence="12">Cell membrane</location>
        <topology evidence="12">Peripheral membrane protein</topology>
        <orientation evidence="12">Cytoplasmic side</orientation>
    </subcellularLocation>
    <subcellularLocation>
        <location evidence="12">Cytoplasm</location>
    </subcellularLocation>
    <subcellularLocation>
        <location evidence="1">Membrane</location>
        <topology evidence="1">Peripheral membrane protein</topology>
    </subcellularLocation>
    <text evidence="12">Distribution is 50-50.</text>
</comment>
<keyword evidence="10 12" id="KW-0811">Translocation</keyword>
<evidence type="ECO:0000259" key="14">
    <source>
        <dbReference type="PROSITE" id="PS51192"/>
    </source>
</evidence>
<evidence type="ECO:0000256" key="10">
    <source>
        <dbReference type="ARBA" id="ARBA00023010"/>
    </source>
</evidence>
<dbReference type="Pfam" id="PF01043">
    <property type="entry name" value="SecA_PP_bind"/>
    <property type="match status" value="1"/>
</dbReference>
<comment type="subunit">
    <text evidence="12">Monomer and homodimer. Part of the essential Sec protein translocation apparatus which comprises SecA, SecYEG and auxiliary proteins SecDF. Other proteins may also be involved.</text>
</comment>
<evidence type="ECO:0000256" key="6">
    <source>
        <dbReference type="ARBA" id="ARBA00022741"/>
    </source>
</evidence>
<feature type="domain" description="Helicase C-terminal" evidence="15">
    <location>
        <begin position="441"/>
        <end position="622"/>
    </location>
</feature>
<dbReference type="PANTHER" id="PTHR30612:SF0">
    <property type="entry name" value="CHLOROPLAST PROTEIN-TRANSPORTING ATPASE"/>
    <property type="match status" value="1"/>
</dbReference>
<feature type="domain" description="SecA family profile" evidence="16">
    <location>
        <begin position="1"/>
        <end position="606"/>
    </location>
</feature>
<dbReference type="Pfam" id="PF21090">
    <property type="entry name" value="P-loop_SecA"/>
    <property type="match status" value="2"/>
</dbReference>
<sequence>MLGIFRNFLDSNERAVKQLQSVVDGVNQLEPAIAKLKMADFAPQVLKYKSRLNNGETLDDILPEFFALVREASVRTLKMRLFDVQLMAGTAFHQGKIAEQKTGEGKTLSAVPAVALNAISGRGVHVVTVNDYLARRDAGWMAPIYHLLGLSIGVVFSGKGDLPAAIFDPEYSDESHQDERLRHLRPASRREAYQCDITYGTNNEFGFDYLRDNMAGRREQISQRGHHFAIVDEVDSILIDEARTPLIISAPDTEPTEKYYRFAKIINSLSADTDYEVDEKLRTATLTDHGLRKLEKLIGVENIYEKDFDTVHHIEQALKAKTLFIRDKDYIIKDQQIIIVDEHTGRLMYGRRYSDGLHQAIEAKDNVPIQQESRTLATISLQNYFRMYEKLAGMTGTAESEAEEFRKIYDLDVAVIPTNMPVKRQDYPDLVYKTTRAKYGAIVHDIAEAHDRGQPVLVGTKSIEQNEILSQFLRKKKIPHQVLNAKNHENEAEIIAEAGSVGAVTVATNIAGRGVDIVLGGPAGKKDWQKEHDKVLKAGGLHVIGAVRHESRRIDNQLRGRSGRQGDPGTSRFYVSLEDDIMRIFGGEQVSRLMDFLKVPEDQPLEANLVSRAIETAQRKVESHYFDIRKSVVEYDDVVNKQREIIYQLRHDVLTAADENPEELRRKVKGLLHTQVDATVGLLAAGGITQDEVNTLLQNLYLILPLDEKSAIELKRYTAKEKDPRVLAKRFANMLDDIYQQKVKRLGETMMVLLERTVYLSNIDQMWMEHLDALDDLRDGIRLRGFAQTDPLIAYKQEAYGLFEGLISRINNRICQQVLRLEPQIIQRPSLAQQGIPVKADINNSGQTTNEVVKQSQPQAKVGRTDPCPCGAINPHTGKVYKYKQCGLVNAPYHQG</sequence>
<dbReference type="InterPro" id="IPR001650">
    <property type="entry name" value="Helicase_C-like"/>
</dbReference>
<evidence type="ECO:0000256" key="2">
    <source>
        <dbReference type="ARBA" id="ARBA00007650"/>
    </source>
</evidence>
<dbReference type="Gene3D" id="3.90.1440.10">
    <property type="entry name" value="SecA, preprotein cross-linking domain"/>
    <property type="match status" value="1"/>
</dbReference>
<proteinExistence type="inferred from homology"/>
<dbReference type="PROSITE" id="PS51192">
    <property type="entry name" value="HELICASE_ATP_BIND_1"/>
    <property type="match status" value="1"/>
</dbReference>
<evidence type="ECO:0000256" key="7">
    <source>
        <dbReference type="ARBA" id="ARBA00022840"/>
    </source>
</evidence>
<dbReference type="GO" id="GO:0031522">
    <property type="term" value="C:cell envelope Sec protein transport complex"/>
    <property type="evidence" value="ECO:0007669"/>
    <property type="project" value="UniProtKB-ARBA"/>
</dbReference>
<comment type="caution">
    <text evidence="17">The sequence shown here is derived from an EMBL/GenBank/DDBJ whole genome shotgun (WGS) entry which is preliminary data.</text>
</comment>
<dbReference type="InterPro" id="IPR036670">
    <property type="entry name" value="SecA_X-link_sf"/>
</dbReference>
<dbReference type="Pfam" id="PF07516">
    <property type="entry name" value="SecA_SW"/>
    <property type="match status" value="1"/>
</dbReference>
<evidence type="ECO:0000256" key="3">
    <source>
        <dbReference type="ARBA" id="ARBA00022448"/>
    </source>
</evidence>
<feature type="binding site" evidence="12">
    <location>
        <begin position="103"/>
        <end position="107"/>
    </location>
    <ligand>
        <name>ATP</name>
        <dbReference type="ChEBI" id="CHEBI:30616"/>
    </ligand>
</feature>
<dbReference type="PROSITE" id="PS51196">
    <property type="entry name" value="SECA_MOTOR_DEAD"/>
    <property type="match status" value="1"/>
</dbReference>
<keyword evidence="8 12" id="KW-0653">Protein transport</keyword>
<dbReference type="Proteomes" id="UP000034212">
    <property type="component" value="Unassembled WGS sequence"/>
</dbReference>